<feature type="compositionally biased region" description="Gly residues" evidence="1">
    <location>
        <begin position="1"/>
        <end position="12"/>
    </location>
</feature>
<dbReference type="RefSeq" id="WP_208814543.1">
    <property type="nucleotide sequence ID" value="NZ_WVUH01000137.1"/>
</dbReference>
<feature type="region of interest" description="Disordered" evidence="1">
    <location>
        <begin position="162"/>
        <end position="184"/>
    </location>
</feature>
<evidence type="ECO:0000256" key="1">
    <source>
        <dbReference type="SAM" id="MobiDB-lite"/>
    </source>
</evidence>
<organism evidence="2 3">
    <name type="scientific">Micromonospora echinofusca</name>
    <dbReference type="NCBI Taxonomy" id="47858"/>
    <lineage>
        <taxon>Bacteria</taxon>
        <taxon>Bacillati</taxon>
        <taxon>Actinomycetota</taxon>
        <taxon>Actinomycetes</taxon>
        <taxon>Micromonosporales</taxon>
        <taxon>Micromonosporaceae</taxon>
        <taxon>Micromonospora</taxon>
    </lineage>
</organism>
<feature type="compositionally biased region" description="Low complexity" evidence="1">
    <location>
        <begin position="76"/>
        <end position="92"/>
    </location>
</feature>
<evidence type="ECO:0000313" key="3">
    <source>
        <dbReference type="Proteomes" id="UP000823521"/>
    </source>
</evidence>
<sequence>MTTPGSGPGSGQPPGYPDRPVADPGMPAPTIGRAVVGRSPVGAAVPPGPPGPPAGTAYPAGALPHPGQEYTGSGYPGQQPYPGQAYASAPYPGAYPAPAPVAAPPAVATGDPQAGSAVTGAATGAGAGAATGTTAASAATTAAARPLLAGVPGQRLAVPEVLRQDPPAPGPDAPPPPGGADPQQRLSRLRIGSHIASPAALAQLRVSAPGTGVIIGADQERRPVPVRLFGPDPTRVTLVGGVWASQLLAFRVLALGARVAVVTADPRNWDGFGERVTGRNDRVALVPADQPLALAATARQPVLVIHDVGLTGAVAPQPLGPWQAQLTVLRQLDRSGVPVLHASDLVLLQRLSSGESALVADVLRLPGASAQYLQAMTDDMLALVVDGVERYLWLAQTEVERQYGGAPRR</sequence>
<evidence type="ECO:0000313" key="2">
    <source>
        <dbReference type="EMBL" id="MBO4207652.1"/>
    </source>
</evidence>
<feature type="compositionally biased region" description="Low complexity" evidence="1">
    <location>
        <begin position="54"/>
        <end position="64"/>
    </location>
</feature>
<name>A0ABS3VSX4_MICEH</name>
<proteinExistence type="predicted"/>
<feature type="region of interest" description="Disordered" evidence="1">
    <location>
        <begin position="1"/>
        <end position="101"/>
    </location>
</feature>
<keyword evidence="3" id="KW-1185">Reference proteome</keyword>
<dbReference type="Proteomes" id="UP000823521">
    <property type="component" value="Unassembled WGS sequence"/>
</dbReference>
<protein>
    <submittedName>
        <fullName evidence="2">Uncharacterized protein</fullName>
    </submittedName>
</protein>
<accession>A0ABS3VSX4</accession>
<gene>
    <name evidence="2" type="ORF">GSF22_16815</name>
</gene>
<feature type="compositionally biased region" description="Pro residues" evidence="1">
    <location>
        <begin position="166"/>
        <end position="179"/>
    </location>
</feature>
<dbReference type="EMBL" id="WVUH01000137">
    <property type="protein sequence ID" value="MBO4207652.1"/>
    <property type="molecule type" value="Genomic_DNA"/>
</dbReference>
<comment type="caution">
    <text evidence="2">The sequence shown here is derived from an EMBL/GenBank/DDBJ whole genome shotgun (WGS) entry which is preliminary data.</text>
</comment>
<feature type="compositionally biased region" description="Low complexity" evidence="1">
    <location>
        <begin position="32"/>
        <end position="45"/>
    </location>
</feature>
<reference evidence="2 3" key="1">
    <citation type="submission" date="2019-12" db="EMBL/GenBank/DDBJ databases">
        <title>Whole genome sequencing of endophytic Actinobacterium Micromonospora sp. MPMI6T.</title>
        <authorList>
            <person name="Evv R."/>
            <person name="Podile A.R."/>
        </authorList>
    </citation>
    <scope>NUCLEOTIDE SEQUENCE [LARGE SCALE GENOMIC DNA]</scope>
    <source>
        <strain evidence="2 3">MPMI6</strain>
    </source>
</reference>